<evidence type="ECO:0000259" key="2">
    <source>
        <dbReference type="Pfam" id="PF06863"/>
    </source>
</evidence>
<dbReference type="Proteomes" id="UP001296993">
    <property type="component" value="Unassembled WGS sequence"/>
</dbReference>
<proteinExistence type="predicted"/>
<dbReference type="InterPro" id="IPR010621">
    <property type="entry name" value="DUF1214"/>
</dbReference>
<dbReference type="EMBL" id="JAGIOF010000001">
    <property type="protein sequence ID" value="MBP2385190.1"/>
    <property type="molecule type" value="Genomic_DNA"/>
</dbReference>
<sequence length="312" mass="33531">MSPLPVNVDNFARAESDRMFAAISHRAGGTGQWSHGKVPTAIDSQPVIRMNRDTLYSAAVVDVSKGATLGIPDVGDRYVSVMILNQDHYINTVLHEPGNHELSLADFGTDFVLVAARILVDPEDAADVAEVNALQDRLVISSTSSRAFELPDYNDASAASTRTALLDLAKGLSGLEYCFGSQQDVDPVRHLIGSAAGWGGLPEHEASYINVSPGLPAGKYSLTVGEVPVDGFWSLSLYNAEGYFQENGQGSYSVNNITGVPNADGTITINFGGSPDEPNSLPVMEGWNYLIRLYRPRAEVLEGRWQFPGISS</sequence>
<gene>
    <name evidence="3" type="ORF">JOF47_000701</name>
</gene>
<evidence type="ECO:0000259" key="1">
    <source>
        <dbReference type="Pfam" id="PF06742"/>
    </source>
</evidence>
<dbReference type="Gene3D" id="2.60.120.600">
    <property type="entry name" value="Domain of unknown function DUF1214, C-terminal domain"/>
    <property type="match status" value="1"/>
</dbReference>
<accession>A0ABS4X9Q4</accession>
<dbReference type="Pfam" id="PF06742">
    <property type="entry name" value="DUF1214"/>
    <property type="match status" value="1"/>
</dbReference>
<dbReference type="InterPro" id="IPR037049">
    <property type="entry name" value="DUF1214_C_sf"/>
</dbReference>
<reference evidence="3 4" key="1">
    <citation type="submission" date="2021-03" db="EMBL/GenBank/DDBJ databases">
        <title>Sequencing the genomes of 1000 actinobacteria strains.</title>
        <authorList>
            <person name="Klenk H.-P."/>
        </authorList>
    </citation>
    <scope>NUCLEOTIDE SEQUENCE [LARGE SCALE GENOMIC DNA]</scope>
    <source>
        <strain evidence="3 4">DSM 15797</strain>
    </source>
</reference>
<dbReference type="SUPFAM" id="SSF160935">
    <property type="entry name" value="VPA0735-like"/>
    <property type="match status" value="1"/>
</dbReference>
<keyword evidence="4" id="KW-1185">Reference proteome</keyword>
<dbReference type="PANTHER" id="PTHR36509:SF2">
    <property type="entry name" value="BLL3101 PROTEIN"/>
    <property type="match status" value="1"/>
</dbReference>
<evidence type="ECO:0008006" key="5">
    <source>
        <dbReference type="Google" id="ProtNLM"/>
    </source>
</evidence>
<dbReference type="RefSeq" id="WP_209995967.1">
    <property type="nucleotide sequence ID" value="NZ_BAAAJY010000012.1"/>
</dbReference>
<dbReference type="InterPro" id="IPR010679">
    <property type="entry name" value="DUF1254"/>
</dbReference>
<evidence type="ECO:0000313" key="4">
    <source>
        <dbReference type="Proteomes" id="UP001296993"/>
    </source>
</evidence>
<comment type="caution">
    <text evidence="3">The sequence shown here is derived from an EMBL/GenBank/DDBJ whole genome shotgun (WGS) entry which is preliminary data.</text>
</comment>
<dbReference type="PANTHER" id="PTHR36509">
    <property type="entry name" value="BLL3101 PROTEIN"/>
    <property type="match status" value="1"/>
</dbReference>
<protein>
    <recommendedName>
        <fullName evidence="5">Carboxylesterase</fullName>
    </recommendedName>
</protein>
<evidence type="ECO:0000313" key="3">
    <source>
        <dbReference type="EMBL" id="MBP2385190.1"/>
    </source>
</evidence>
<name>A0ABS4X9Q4_9MICC</name>
<dbReference type="Pfam" id="PF06863">
    <property type="entry name" value="DUF1254"/>
    <property type="match status" value="1"/>
</dbReference>
<feature type="domain" description="DUF1214" evidence="1">
    <location>
        <begin position="218"/>
        <end position="297"/>
    </location>
</feature>
<feature type="domain" description="DUF1254" evidence="2">
    <location>
        <begin position="34"/>
        <end position="138"/>
    </location>
</feature>
<organism evidence="3 4">
    <name type="scientific">Paeniglutamicibacter kerguelensis</name>
    <dbReference type="NCBI Taxonomy" id="254788"/>
    <lineage>
        <taxon>Bacteria</taxon>
        <taxon>Bacillati</taxon>
        <taxon>Actinomycetota</taxon>
        <taxon>Actinomycetes</taxon>
        <taxon>Micrococcales</taxon>
        <taxon>Micrococcaceae</taxon>
        <taxon>Paeniglutamicibacter</taxon>
    </lineage>
</organism>